<feature type="site" description="Transition state stabilizer" evidence="3">
    <location>
        <position position="14"/>
    </location>
</feature>
<evidence type="ECO:0000313" key="5">
    <source>
        <dbReference type="Proteomes" id="UP000824055"/>
    </source>
</evidence>
<name>A0A9D2FXT3_9BACT</name>
<dbReference type="AlphaFoldDB" id="A0A9D2FXT3"/>
<dbReference type="InterPro" id="IPR029044">
    <property type="entry name" value="Nucleotide-diphossugar_trans"/>
</dbReference>
<comment type="caution">
    <text evidence="4">The sequence shown here is derived from an EMBL/GenBank/DDBJ whole genome shotgun (WGS) entry which is preliminary data.</text>
</comment>
<dbReference type="CDD" id="cd02516">
    <property type="entry name" value="CDP-ME_synthetase"/>
    <property type="match status" value="1"/>
</dbReference>
<feature type="site" description="Transition state stabilizer" evidence="3">
    <location>
        <position position="21"/>
    </location>
</feature>
<comment type="function">
    <text evidence="3">Catalyzes the formation of 4-diphosphocytidyl-2-C-methyl-D-erythritol from CTP and 2-C-methyl-D-erythritol 4-phosphate (MEP).</text>
</comment>
<comment type="catalytic activity">
    <reaction evidence="3">
        <text>2-C-methyl-D-erythritol 4-phosphate + CTP + H(+) = 4-CDP-2-C-methyl-D-erythritol + diphosphate</text>
        <dbReference type="Rhea" id="RHEA:13429"/>
        <dbReference type="ChEBI" id="CHEBI:15378"/>
        <dbReference type="ChEBI" id="CHEBI:33019"/>
        <dbReference type="ChEBI" id="CHEBI:37563"/>
        <dbReference type="ChEBI" id="CHEBI:57823"/>
        <dbReference type="ChEBI" id="CHEBI:58262"/>
        <dbReference type="EC" id="2.7.7.60"/>
    </reaction>
</comment>
<gene>
    <name evidence="3" type="primary">ispD</name>
    <name evidence="4" type="ORF">H9966_06080</name>
</gene>
<proteinExistence type="inferred from homology"/>
<reference evidence="4" key="1">
    <citation type="journal article" date="2021" name="PeerJ">
        <title>Extensive microbial diversity within the chicken gut microbiome revealed by metagenomics and culture.</title>
        <authorList>
            <person name="Gilroy R."/>
            <person name="Ravi A."/>
            <person name="Getino M."/>
            <person name="Pursley I."/>
            <person name="Horton D.L."/>
            <person name="Alikhan N.F."/>
            <person name="Baker D."/>
            <person name="Gharbi K."/>
            <person name="Hall N."/>
            <person name="Watson M."/>
            <person name="Adriaenssens E.M."/>
            <person name="Foster-Nyarko E."/>
            <person name="Jarju S."/>
            <person name="Secka A."/>
            <person name="Antonio M."/>
            <person name="Oren A."/>
            <person name="Chaudhuri R.R."/>
            <person name="La Ragione R."/>
            <person name="Hildebrand F."/>
            <person name="Pallen M.J."/>
        </authorList>
    </citation>
    <scope>NUCLEOTIDE SEQUENCE</scope>
    <source>
        <strain evidence="4">ChiHecec3B27-8219</strain>
    </source>
</reference>
<dbReference type="GO" id="GO:0050518">
    <property type="term" value="F:2-C-methyl-D-erythritol 4-phosphate cytidylyltransferase activity"/>
    <property type="evidence" value="ECO:0007669"/>
    <property type="project" value="UniProtKB-UniRule"/>
</dbReference>
<accession>A0A9D2FXT3</accession>
<dbReference type="NCBIfam" id="NF001186">
    <property type="entry name" value="PRK00155.2-3"/>
    <property type="match status" value="1"/>
</dbReference>
<feature type="site" description="Positions MEP for the nucleophilic attack" evidence="3">
    <location>
        <position position="207"/>
    </location>
</feature>
<dbReference type="Proteomes" id="UP000824055">
    <property type="component" value="Unassembled WGS sequence"/>
</dbReference>
<dbReference type="InterPro" id="IPR050088">
    <property type="entry name" value="IspD/TarI_cytidylyltransf_bact"/>
</dbReference>
<feature type="site" description="Positions MEP for the nucleophilic attack" evidence="3">
    <location>
        <position position="153"/>
    </location>
</feature>
<dbReference type="EMBL" id="DXBE01000046">
    <property type="protein sequence ID" value="HIZ69433.1"/>
    <property type="molecule type" value="Genomic_DNA"/>
</dbReference>
<reference evidence="4" key="2">
    <citation type="submission" date="2021-04" db="EMBL/GenBank/DDBJ databases">
        <authorList>
            <person name="Gilroy R."/>
        </authorList>
    </citation>
    <scope>NUCLEOTIDE SEQUENCE</scope>
    <source>
        <strain evidence="4">ChiHecec3B27-8219</strain>
    </source>
</reference>
<dbReference type="EC" id="2.7.7.60" evidence="3"/>
<evidence type="ECO:0000256" key="2">
    <source>
        <dbReference type="ARBA" id="ARBA00022695"/>
    </source>
</evidence>
<comment type="similarity">
    <text evidence="3">Belongs to the IspD/TarI cytidylyltransferase family. IspD subfamily.</text>
</comment>
<dbReference type="InterPro" id="IPR034683">
    <property type="entry name" value="IspD/TarI"/>
</dbReference>
<protein>
    <recommendedName>
        <fullName evidence="3">2-C-methyl-D-erythritol 4-phosphate cytidylyltransferase</fullName>
        <ecNumber evidence="3">2.7.7.60</ecNumber>
    </recommendedName>
    <alternativeName>
        <fullName evidence="3">4-diphosphocytidyl-2C-methyl-D-erythritol synthase</fullName>
    </alternativeName>
    <alternativeName>
        <fullName evidence="3">MEP cytidylyltransferase</fullName>
        <shortName evidence="3">MCT</shortName>
    </alternativeName>
</protein>
<keyword evidence="2 3" id="KW-0548">Nucleotidyltransferase</keyword>
<sequence>MDYVIIVAGGKGLRMGGDTPKQFLPLAGKPILMRTIERFRAYSERIGIIVVLPQEQQAYWKELCERYDFHAPHQIANGGATRFESSRNGLSLVPDEAEGIVAFHDGVRPLVPVSVIDDCYETARDSFAAIPVIPVNDSLRRMEGEGRSHAVYRPDYKAVQTPQAFDISLAKQAFRQPYRESFTDDATVVESLGCQVALVEGSRENIKITTPIDILVAEAYLNEAKTNH</sequence>
<dbReference type="HAMAP" id="MF_00108">
    <property type="entry name" value="IspD"/>
    <property type="match status" value="1"/>
</dbReference>
<dbReference type="GO" id="GO:0019288">
    <property type="term" value="P:isopentenyl diphosphate biosynthetic process, methylerythritol 4-phosphate pathway"/>
    <property type="evidence" value="ECO:0007669"/>
    <property type="project" value="UniProtKB-UniRule"/>
</dbReference>
<dbReference type="PANTHER" id="PTHR32125">
    <property type="entry name" value="2-C-METHYL-D-ERYTHRITOL 4-PHOSPHATE CYTIDYLYLTRANSFERASE, CHLOROPLASTIC"/>
    <property type="match status" value="1"/>
</dbReference>
<dbReference type="Gene3D" id="3.90.550.10">
    <property type="entry name" value="Spore Coat Polysaccharide Biosynthesis Protein SpsA, Chain A"/>
    <property type="match status" value="1"/>
</dbReference>
<evidence type="ECO:0000256" key="3">
    <source>
        <dbReference type="HAMAP-Rule" id="MF_00108"/>
    </source>
</evidence>
<dbReference type="NCBIfam" id="TIGR00453">
    <property type="entry name" value="ispD"/>
    <property type="match status" value="1"/>
</dbReference>
<keyword evidence="3" id="KW-0414">Isoprene biosynthesis</keyword>
<dbReference type="SUPFAM" id="SSF53448">
    <property type="entry name" value="Nucleotide-diphospho-sugar transferases"/>
    <property type="match status" value="1"/>
</dbReference>
<dbReference type="Pfam" id="PF01128">
    <property type="entry name" value="IspD"/>
    <property type="match status" value="1"/>
</dbReference>
<dbReference type="InterPro" id="IPR001228">
    <property type="entry name" value="IspD"/>
</dbReference>
<organism evidence="4 5">
    <name type="scientific">Candidatus Prevotella avicola</name>
    <dbReference type="NCBI Taxonomy" id="2838738"/>
    <lineage>
        <taxon>Bacteria</taxon>
        <taxon>Pseudomonadati</taxon>
        <taxon>Bacteroidota</taxon>
        <taxon>Bacteroidia</taxon>
        <taxon>Bacteroidales</taxon>
        <taxon>Prevotellaceae</taxon>
        <taxon>Prevotella</taxon>
    </lineage>
</organism>
<evidence type="ECO:0000256" key="1">
    <source>
        <dbReference type="ARBA" id="ARBA00022679"/>
    </source>
</evidence>
<evidence type="ECO:0000313" key="4">
    <source>
        <dbReference type="EMBL" id="HIZ69433.1"/>
    </source>
</evidence>
<keyword evidence="1 3" id="KW-0808">Transferase</keyword>
<dbReference type="FunFam" id="3.90.550.10:FF:000003">
    <property type="entry name" value="2-C-methyl-D-erythritol 4-phosphate cytidylyltransferase"/>
    <property type="match status" value="1"/>
</dbReference>
<comment type="pathway">
    <text evidence="3">Isoprenoid biosynthesis; isopentenyl diphosphate biosynthesis via DXP pathway; isopentenyl diphosphate from 1-deoxy-D-xylulose 5-phosphate: step 2/6.</text>
</comment>
<dbReference type="PANTHER" id="PTHR32125:SF4">
    <property type="entry name" value="2-C-METHYL-D-ERYTHRITOL 4-PHOSPHATE CYTIDYLYLTRANSFERASE, CHLOROPLASTIC"/>
    <property type="match status" value="1"/>
</dbReference>